<proteinExistence type="predicted"/>
<comment type="caution">
    <text evidence="1">The sequence shown here is derived from an EMBL/GenBank/DDBJ whole genome shotgun (WGS) entry which is preliminary data.</text>
</comment>
<keyword evidence="2" id="KW-1185">Reference proteome</keyword>
<protein>
    <recommendedName>
        <fullName evidence="3">DUF3447 domain-containing protein</fullName>
    </recommendedName>
</protein>
<evidence type="ECO:0000313" key="2">
    <source>
        <dbReference type="Proteomes" id="UP001470230"/>
    </source>
</evidence>
<dbReference type="SUPFAM" id="SSF48403">
    <property type="entry name" value="Ankyrin repeat"/>
    <property type="match status" value="1"/>
</dbReference>
<evidence type="ECO:0008006" key="3">
    <source>
        <dbReference type="Google" id="ProtNLM"/>
    </source>
</evidence>
<reference evidence="1 2" key="1">
    <citation type="submission" date="2024-04" db="EMBL/GenBank/DDBJ databases">
        <title>Tritrichomonas musculus Genome.</title>
        <authorList>
            <person name="Alves-Ferreira E."/>
            <person name="Grigg M."/>
            <person name="Lorenzi H."/>
            <person name="Galac M."/>
        </authorList>
    </citation>
    <scope>NUCLEOTIDE SEQUENCE [LARGE SCALE GENOMIC DNA]</scope>
    <source>
        <strain evidence="1 2">EAF2021</strain>
    </source>
</reference>
<dbReference type="InterPro" id="IPR036770">
    <property type="entry name" value="Ankyrin_rpt-contain_sf"/>
</dbReference>
<sequence length="366" mass="44220">MQVDLDKSFELMKQLHFSLLNFIDDQENTDEKFLQTILDKYKIKENKYYLISVLHFITKIADSHHRSNCFFNKLEKILKYLQNEIRQYLINSEIFNIFKSNYRILLFLIHENIMTIDQYIADQLKIYSKNIKYFWPEIKEFIKDEWIQDSNQVLPEDFDEKRKIGENDSQICQLIRKDSVDEFISYCKKEKYQLNSLIEYSIYETNSFLIKRERVTLIEYAAFFGSIQIFKYMRSKKVIENDSLYTYAVHGNNLEIIDLIEKNNHKMMKRSCEQYLFESLQFHNNEMTNHIKNKYFSKGKSLYIEHLIKKSLKNHNLGFIDASLINESSFFYLTQYDYPLFVDILLKTKNINVNEKVIRVVFIILV</sequence>
<dbReference type="PANTHER" id="PTHR24159:SF5">
    <property type="entry name" value="ANK_REP_REGION DOMAIN-CONTAINING PROTEIN"/>
    <property type="match status" value="1"/>
</dbReference>
<dbReference type="EMBL" id="JAPFFF010000001">
    <property type="protein sequence ID" value="KAK8898095.1"/>
    <property type="molecule type" value="Genomic_DNA"/>
</dbReference>
<organism evidence="1 2">
    <name type="scientific">Tritrichomonas musculus</name>
    <dbReference type="NCBI Taxonomy" id="1915356"/>
    <lineage>
        <taxon>Eukaryota</taxon>
        <taxon>Metamonada</taxon>
        <taxon>Parabasalia</taxon>
        <taxon>Tritrichomonadida</taxon>
        <taxon>Tritrichomonadidae</taxon>
        <taxon>Tritrichomonas</taxon>
    </lineage>
</organism>
<name>A0ABR2L407_9EUKA</name>
<dbReference type="Proteomes" id="UP001470230">
    <property type="component" value="Unassembled WGS sequence"/>
</dbReference>
<accession>A0ABR2L407</accession>
<dbReference type="PANTHER" id="PTHR24159">
    <property type="match status" value="1"/>
</dbReference>
<evidence type="ECO:0000313" key="1">
    <source>
        <dbReference type="EMBL" id="KAK8898095.1"/>
    </source>
</evidence>
<gene>
    <name evidence="1" type="ORF">M9Y10_000363</name>
</gene>